<dbReference type="Pfam" id="PF13185">
    <property type="entry name" value="GAF_2"/>
    <property type="match status" value="1"/>
</dbReference>
<evidence type="ECO:0000313" key="8">
    <source>
        <dbReference type="EMBL" id="TDV44319.1"/>
    </source>
</evidence>
<dbReference type="InterPro" id="IPR005561">
    <property type="entry name" value="ANTAR"/>
</dbReference>
<dbReference type="InterPro" id="IPR003594">
    <property type="entry name" value="HATPase_dom"/>
</dbReference>
<keyword evidence="2" id="KW-0808">Transferase</keyword>
<evidence type="ECO:0000256" key="4">
    <source>
        <dbReference type="ARBA" id="ARBA00023015"/>
    </source>
</evidence>
<dbReference type="Gene3D" id="1.10.10.10">
    <property type="entry name" value="Winged helix-like DNA-binding domain superfamily/Winged helix DNA-binding domain"/>
    <property type="match status" value="1"/>
</dbReference>
<dbReference type="GO" id="GO:0003723">
    <property type="term" value="F:RNA binding"/>
    <property type="evidence" value="ECO:0007669"/>
    <property type="project" value="InterPro"/>
</dbReference>
<comment type="caution">
    <text evidence="8">The sequence shown here is derived from an EMBL/GenBank/DDBJ whole genome shotgun (WGS) entry which is preliminary data.</text>
</comment>
<dbReference type="Gene3D" id="3.30.450.40">
    <property type="match status" value="1"/>
</dbReference>
<evidence type="ECO:0000256" key="3">
    <source>
        <dbReference type="ARBA" id="ARBA00022777"/>
    </source>
</evidence>
<dbReference type="Pfam" id="PF03861">
    <property type="entry name" value="ANTAR"/>
    <property type="match status" value="1"/>
</dbReference>
<sequence length="405" mass="43905">MHRDTRPPPGGGDGERWREHRIARAFVSLADTMVDEFDLAEFLHMLVDHCVDLLGVEAAGVLLADQRGGVRTAAASSERAELLEVFAADTDGGPCVECVRTGVPVVSTDLAAEAHRWPRYAAAAALCGYRAVHALPMRLRREVIGALSLLGTETDGVDPTSIRLGQALADVATIGILQQRDIERADLVTEQLRTALDSRVVIEQAKGMLAAHSDLTPEKAFTALRAYARTHHHRLSDLARQVVDGTTRTSTIITRPPTHHDRERSRVSSESTGAERLTNALHHRAHLSVGSLAYVRRLLTRWATSVGLDSDTTHAVVLSGYEALANAVEHAYLGQDGGEVELHATREGGEVTVVVVDHGRWQIPSPRPVRRGRGLVLIRGLSARADVSSTAHGTTVTMTWLLDPN</sequence>
<dbReference type="EMBL" id="SOCP01000014">
    <property type="protein sequence ID" value="TDV44319.1"/>
    <property type="molecule type" value="Genomic_DNA"/>
</dbReference>
<dbReference type="Proteomes" id="UP000294927">
    <property type="component" value="Unassembled WGS sequence"/>
</dbReference>
<feature type="domain" description="ANTAR" evidence="7">
    <location>
        <begin position="182"/>
        <end position="243"/>
    </location>
</feature>
<dbReference type="Gene3D" id="3.30.565.10">
    <property type="entry name" value="Histidine kinase-like ATPase, C-terminal domain"/>
    <property type="match status" value="1"/>
</dbReference>
<organism evidence="8 9">
    <name type="scientific">Actinophytocola oryzae</name>
    <dbReference type="NCBI Taxonomy" id="502181"/>
    <lineage>
        <taxon>Bacteria</taxon>
        <taxon>Bacillati</taxon>
        <taxon>Actinomycetota</taxon>
        <taxon>Actinomycetes</taxon>
        <taxon>Pseudonocardiales</taxon>
        <taxon>Pseudonocardiaceae</taxon>
    </lineage>
</organism>
<dbReference type="CDD" id="cd16936">
    <property type="entry name" value="HATPase_RsbW-like"/>
    <property type="match status" value="1"/>
</dbReference>
<keyword evidence="3" id="KW-0418">Kinase</keyword>
<dbReference type="AlphaFoldDB" id="A0A4R7V4N7"/>
<dbReference type="SMART" id="SM01012">
    <property type="entry name" value="ANTAR"/>
    <property type="match status" value="1"/>
</dbReference>
<evidence type="ECO:0000256" key="2">
    <source>
        <dbReference type="ARBA" id="ARBA00022679"/>
    </source>
</evidence>
<dbReference type="InterPro" id="IPR036388">
    <property type="entry name" value="WH-like_DNA-bd_sf"/>
</dbReference>
<evidence type="ECO:0000259" key="7">
    <source>
        <dbReference type="PROSITE" id="PS50921"/>
    </source>
</evidence>
<dbReference type="InterPro" id="IPR003018">
    <property type="entry name" value="GAF"/>
</dbReference>
<dbReference type="SUPFAM" id="SSF55781">
    <property type="entry name" value="GAF domain-like"/>
    <property type="match status" value="1"/>
</dbReference>
<dbReference type="PANTHER" id="PTHR35526:SF3">
    <property type="entry name" value="ANTI-SIGMA-F FACTOR RSBW"/>
    <property type="match status" value="1"/>
</dbReference>
<dbReference type="Pfam" id="PF13581">
    <property type="entry name" value="HATPase_c_2"/>
    <property type="match status" value="1"/>
</dbReference>
<dbReference type="InterPro" id="IPR029016">
    <property type="entry name" value="GAF-like_dom_sf"/>
</dbReference>
<keyword evidence="1" id="KW-0723">Serine/threonine-protein kinase</keyword>
<protein>
    <submittedName>
        <fullName evidence="8">Anti-sigma regulatory factor (Ser/Thr protein kinase)</fullName>
    </submittedName>
</protein>
<evidence type="ECO:0000256" key="1">
    <source>
        <dbReference type="ARBA" id="ARBA00022527"/>
    </source>
</evidence>
<feature type="region of interest" description="Disordered" evidence="6">
    <location>
        <begin position="251"/>
        <end position="273"/>
    </location>
</feature>
<dbReference type="PANTHER" id="PTHR35526">
    <property type="entry name" value="ANTI-SIGMA-F FACTOR RSBW-RELATED"/>
    <property type="match status" value="1"/>
</dbReference>
<keyword evidence="9" id="KW-1185">Reference proteome</keyword>
<dbReference type="InterPro" id="IPR011006">
    <property type="entry name" value="CheY-like_superfamily"/>
</dbReference>
<evidence type="ECO:0000313" key="9">
    <source>
        <dbReference type="Proteomes" id="UP000294927"/>
    </source>
</evidence>
<keyword evidence="4" id="KW-0805">Transcription regulation</keyword>
<accession>A0A4R7V4N7</accession>
<dbReference type="SUPFAM" id="SSF55874">
    <property type="entry name" value="ATPase domain of HSP90 chaperone/DNA topoisomerase II/histidine kinase"/>
    <property type="match status" value="1"/>
</dbReference>
<dbReference type="SUPFAM" id="SSF52172">
    <property type="entry name" value="CheY-like"/>
    <property type="match status" value="1"/>
</dbReference>
<keyword evidence="5" id="KW-0804">Transcription</keyword>
<evidence type="ECO:0000256" key="6">
    <source>
        <dbReference type="SAM" id="MobiDB-lite"/>
    </source>
</evidence>
<proteinExistence type="predicted"/>
<evidence type="ECO:0000256" key="5">
    <source>
        <dbReference type="ARBA" id="ARBA00023163"/>
    </source>
</evidence>
<dbReference type="RefSeq" id="WP_166664350.1">
    <property type="nucleotide sequence ID" value="NZ_SOCP01000014.1"/>
</dbReference>
<feature type="compositionally biased region" description="Basic and acidic residues" evidence="6">
    <location>
        <begin position="258"/>
        <end position="267"/>
    </location>
</feature>
<dbReference type="InterPro" id="IPR036890">
    <property type="entry name" value="HATPase_C_sf"/>
</dbReference>
<reference evidence="8 9" key="1">
    <citation type="submission" date="2019-03" db="EMBL/GenBank/DDBJ databases">
        <title>Genomic Encyclopedia of Archaeal and Bacterial Type Strains, Phase II (KMG-II): from individual species to whole genera.</title>
        <authorList>
            <person name="Goeker M."/>
        </authorList>
    </citation>
    <scope>NUCLEOTIDE SEQUENCE [LARGE SCALE GENOMIC DNA]</scope>
    <source>
        <strain evidence="8 9">DSM 45499</strain>
    </source>
</reference>
<dbReference type="SMART" id="SM00065">
    <property type="entry name" value="GAF"/>
    <property type="match status" value="1"/>
</dbReference>
<dbReference type="GO" id="GO:0004674">
    <property type="term" value="F:protein serine/threonine kinase activity"/>
    <property type="evidence" value="ECO:0007669"/>
    <property type="project" value="UniProtKB-KW"/>
</dbReference>
<dbReference type="InterPro" id="IPR050267">
    <property type="entry name" value="Anti-sigma-factor_SerPK"/>
</dbReference>
<dbReference type="PROSITE" id="PS50921">
    <property type="entry name" value="ANTAR"/>
    <property type="match status" value="1"/>
</dbReference>
<gene>
    <name evidence="8" type="ORF">CLV71_114229</name>
</gene>
<name>A0A4R7V4N7_9PSEU</name>